<feature type="chain" id="PRO_5034589988" description="SCP domain-containing protein" evidence="2">
    <location>
        <begin position="20"/>
        <end position="298"/>
    </location>
</feature>
<keyword evidence="1" id="KW-0812">Transmembrane</keyword>
<dbReference type="SMART" id="SM00198">
    <property type="entry name" value="SCP"/>
    <property type="match status" value="1"/>
</dbReference>
<dbReference type="PANTHER" id="PTHR10334">
    <property type="entry name" value="CYSTEINE-RICH SECRETORY PROTEIN-RELATED"/>
    <property type="match status" value="1"/>
</dbReference>
<dbReference type="Proteomes" id="UP000694388">
    <property type="component" value="Unplaced"/>
</dbReference>
<accession>A0A8C4NFF9</accession>
<reference evidence="4" key="1">
    <citation type="submission" date="2025-08" db="UniProtKB">
        <authorList>
            <consortium name="Ensembl"/>
        </authorList>
    </citation>
    <scope>IDENTIFICATION</scope>
</reference>
<dbReference type="AlphaFoldDB" id="A0A8C4NFF9"/>
<feature type="signal peptide" evidence="2">
    <location>
        <begin position="1"/>
        <end position="19"/>
    </location>
</feature>
<dbReference type="InterPro" id="IPR001283">
    <property type="entry name" value="CRISP-related"/>
</dbReference>
<dbReference type="GeneTree" id="ENSGT00940000165467"/>
<dbReference type="PROSITE" id="PS01009">
    <property type="entry name" value="CRISP_1"/>
    <property type="match status" value="1"/>
</dbReference>
<keyword evidence="5" id="KW-1185">Reference proteome</keyword>
<proteinExistence type="predicted"/>
<reference evidence="4" key="2">
    <citation type="submission" date="2025-09" db="UniProtKB">
        <authorList>
            <consortium name="Ensembl"/>
        </authorList>
    </citation>
    <scope>IDENTIFICATION</scope>
</reference>
<feature type="transmembrane region" description="Helical" evidence="1">
    <location>
        <begin position="274"/>
        <end position="295"/>
    </location>
</feature>
<dbReference type="InterPro" id="IPR018244">
    <property type="entry name" value="Allrgn_V5/Tpx1_CS"/>
</dbReference>
<dbReference type="InterPro" id="IPR035940">
    <property type="entry name" value="CAP_sf"/>
</dbReference>
<evidence type="ECO:0000259" key="3">
    <source>
        <dbReference type="SMART" id="SM00198"/>
    </source>
</evidence>
<keyword evidence="1" id="KW-0472">Membrane</keyword>
<keyword evidence="2" id="KW-0732">Signal</keyword>
<dbReference type="Pfam" id="PF00188">
    <property type="entry name" value="CAP"/>
    <property type="match status" value="1"/>
</dbReference>
<evidence type="ECO:0000313" key="5">
    <source>
        <dbReference type="Proteomes" id="UP000694388"/>
    </source>
</evidence>
<dbReference type="PROSITE" id="PS01010">
    <property type="entry name" value="CRISP_2"/>
    <property type="match status" value="1"/>
</dbReference>
<name>A0A8C4NFF9_EPTBU</name>
<dbReference type="Gene3D" id="3.40.33.10">
    <property type="entry name" value="CAP"/>
    <property type="match status" value="1"/>
</dbReference>
<dbReference type="Ensembl" id="ENSEBUT00000006309.1">
    <property type="protein sequence ID" value="ENSEBUP00000005864.1"/>
    <property type="gene ID" value="ENSEBUG00000003941.1"/>
</dbReference>
<evidence type="ECO:0000313" key="4">
    <source>
        <dbReference type="Ensembl" id="ENSEBUP00000005864.1"/>
    </source>
</evidence>
<sequence length="298" mass="32954">MVCFFSGSSLCFPFSSCFASLPVDGGLDNMDFLLKCLCVALTFASAAKALTSQEIESIINSHNELRSSVSPNATDMMYMVSRIGGNINTRLAQTTTHVRKLKCHPFYPQSWDCELEKIAKAWSKKCTTLHNDDRSVHLVFKYVGENIFAGGKSTYNFPTAVTVWFNEQDHYNYTNNSCNPGKVCGHYTQVVWAKTYRVGCAINYCPNGIKNFVASGTIIVCNYGPGGNVEGSHPYKKGQSCSECSSTCDGNLCRDKSLEITQDMKELAHCASEITMGDFLLITTMAMVLCILTIFQCY</sequence>
<dbReference type="GO" id="GO:0005576">
    <property type="term" value="C:extracellular region"/>
    <property type="evidence" value="ECO:0007669"/>
    <property type="project" value="InterPro"/>
</dbReference>
<dbReference type="PRINTS" id="PR00837">
    <property type="entry name" value="V5TPXLIKE"/>
</dbReference>
<dbReference type="SUPFAM" id="SSF55797">
    <property type="entry name" value="PR-1-like"/>
    <property type="match status" value="1"/>
</dbReference>
<keyword evidence="1" id="KW-1133">Transmembrane helix</keyword>
<dbReference type="InterPro" id="IPR014044">
    <property type="entry name" value="CAP_dom"/>
</dbReference>
<evidence type="ECO:0000256" key="1">
    <source>
        <dbReference type="SAM" id="Phobius"/>
    </source>
</evidence>
<feature type="domain" description="SCP" evidence="3">
    <location>
        <begin position="53"/>
        <end position="231"/>
    </location>
</feature>
<protein>
    <recommendedName>
        <fullName evidence="3">SCP domain-containing protein</fullName>
    </recommendedName>
</protein>
<organism evidence="4 5">
    <name type="scientific">Eptatretus burgeri</name>
    <name type="common">Inshore hagfish</name>
    <dbReference type="NCBI Taxonomy" id="7764"/>
    <lineage>
        <taxon>Eukaryota</taxon>
        <taxon>Metazoa</taxon>
        <taxon>Chordata</taxon>
        <taxon>Craniata</taxon>
        <taxon>Vertebrata</taxon>
        <taxon>Cyclostomata</taxon>
        <taxon>Myxini</taxon>
        <taxon>Myxiniformes</taxon>
        <taxon>Myxinidae</taxon>
        <taxon>Eptatretinae</taxon>
        <taxon>Eptatretus</taxon>
    </lineage>
</organism>
<evidence type="ECO:0000256" key="2">
    <source>
        <dbReference type="SAM" id="SignalP"/>
    </source>
</evidence>